<protein>
    <recommendedName>
        <fullName evidence="1">AB hydrolase-1 domain-containing protein</fullName>
    </recommendedName>
</protein>
<dbReference type="STRING" id="1818881.A3196_14330"/>
<keyword evidence="3" id="KW-1185">Reference proteome</keyword>
<dbReference type="EMBL" id="LVJZ01000003">
    <property type="protein sequence ID" value="ODB97830.1"/>
    <property type="molecule type" value="Genomic_DNA"/>
</dbReference>
<organism evidence="2 3">
    <name type="scientific">Candidatus Thiodiazotropha endoloripes</name>
    <dbReference type="NCBI Taxonomy" id="1818881"/>
    <lineage>
        <taxon>Bacteria</taxon>
        <taxon>Pseudomonadati</taxon>
        <taxon>Pseudomonadota</taxon>
        <taxon>Gammaproteobacteria</taxon>
        <taxon>Chromatiales</taxon>
        <taxon>Sedimenticolaceae</taxon>
        <taxon>Candidatus Thiodiazotropha</taxon>
    </lineage>
</organism>
<dbReference type="OrthoDB" id="9779853at2"/>
<dbReference type="AlphaFoldDB" id="A0A1E2USW4"/>
<dbReference type="PANTHER" id="PTHR45763:SF46">
    <property type="entry name" value="AB HYDROLASE-1 DOMAIN-CONTAINING PROTEIN"/>
    <property type="match status" value="1"/>
</dbReference>
<dbReference type="RefSeq" id="WP_069005818.1">
    <property type="nucleotide sequence ID" value="NZ_LVJX01000011.1"/>
</dbReference>
<accession>A0A1E2USW4</accession>
<dbReference type="SUPFAM" id="SSF53474">
    <property type="entry name" value="alpha/beta-Hydrolases"/>
    <property type="match status" value="1"/>
</dbReference>
<gene>
    <name evidence="2" type="ORF">A3196_14330</name>
</gene>
<reference evidence="2 3" key="1">
    <citation type="submission" date="2016-03" db="EMBL/GenBank/DDBJ databases">
        <title>Chemosynthetic sulphur-oxidizing symbionts of marine invertebrate animals are capable of nitrogen fixation.</title>
        <authorList>
            <person name="Petersen J.M."/>
            <person name="Kemper A."/>
            <person name="Gruber-Vodicka H."/>
            <person name="Cardini U."/>
            <person name="Geest Mvander."/>
            <person name="Kleiner M."/>
            <person name="Bulgheresi S."/>
            <person name="Fussmann M."/>
            <person name="Herbold C."/>
            <person name="Seah B.K.B."/>
            <person name="Antony C.Paul."/>
            <person name="Liu D."/>
            <person name="Belitz A."/>
            <person name="Weber M."/>
        </authorList>
    </citation>
    <scope>NUCLEOTIDE SEQUENCE [LARGE SCALE GENOMIC DNA]</scope>
    <source>
        <strain evidence="2">G_D</strain>
    </source>
</reference>
<dbReference type="PANTHER" id="PTHR45763">
    <property type="entry name" value="HYDROLASE, ALPHA/BETA FOLD FAMILY PROTEIN, EXPRESSED-RELATED"/>
    <property type="match status" value="1"/>
</dbReference>
<dbReference type="PRINTS" id="PR00111">
    <property type="entry name" value="ABHYDROLASE"/>
</dbReference>
<dbReference type="Proteomes" id="UP000094849">
    <property type="component" value="Unassembled WGS sequence"/>
</dbReference>
<dbReference type="InterPro" id="IPR000073">
    <property type="entry name" value="AB_hydrolase_1"/>
</dbReference>
<evidence type="ECO:0000313" key="2">
    <source>
        <dbReference type="EMBL" id="ODB97830.1"/>
    </source>
</evidence>
<comment type="caution">
    <text evidence="2">The sequence shown here is derived from an EMBL/GenBank/DDBJ whole genome shotgun (WGS) entry which is preliminary data.</text>
</comment>
<feature type="domain" description="AB hydrolase-1" evidence="1">
    <location>
        <begin position="37"/>
        <end position="151"/>
    </location>
</feature>
<dbReference type="InterPro" id="IPR029058">
    <property type="entry name" value="AB_hydrolase_fold"/>
</dbReference>
<proteinExistence type="predicted"/>
<dbReference type="Pfam" id="PF00561">
    <property type="entry name" value="Abhydrolase_1"/>
    <property type="match status" value="1"/>
</dbReference>
<evidence type="ECO:0000259" key="1">
    <source>
        <dbReference type="Pfam" id="PF00561"/>
    </source>
</evidence>
<sequence length="299" mass="33438">MDNLQKRSTANTHVVTLPDGRRLAYAEYGDPTGIPTLYFHGFPGSRLEAQLFDLPARKQKLRVIAPDRNGIGLSDPKPDRCLLDWSRDVSDLLDSLDIEKVHLVAVSGGGPYALACASQYAKRIHDLTLVCPLGPLDQVELMKSLRWPGRYSFKSVRTTPLLMQITYGLFIIPVAQRWPQIIYQMMVAMAPPADTRVLNRHQVRKIMCGSISEAARQGRSAILYEMSLYAKSWGFDISKIKMPVHLWHGTADETVPMIHGNTIANSLENCKPHYIRGEGHFSLPINCVDRILSESLSSG</sequence>
<name>A0A1E2USW4_9GAMM</name>
<dbReference type="Gene3D" id="3.40.50.1820">
    <property type="entry name" value="alpha/beta hydrolase"/>
    <property type="match status" value="1"/>
</dbReference>
<evidence type="ECO:0000313" key="3">
    <source>
        <dbReference type="Proteomes" id="UP000094849"/>
    </source>
</evidence>